<dbReference type="AlphaFoldDB" id="A0A845A1W7"/>
<evidence type="ECO:0000313" key="2">
    <source>
        <dbReference type="Proteomes" id="UP000460626"/>
    </source>
</evidence>
<dbReference type="Proteomes" id="UP000460626">
    <property type="component" value="Unassembled WGS sequence"/>
</dbReference>
<reference evidence="1 2" key="1">
    <citation type="submission" date="2019-12" db="EMBL/GenBank/DDBJ databases">
        <title>Genomic-based taxomic classification of the family Erythrobacteraceae.</title>
        <authorList>
            <person name="Xu L."/>
        </authorList>
    </citation>
    <scope>NUCLEOTIDE SEQUENCE [LARGE SCALE GENOMIC DNA]</scope>
    <source>
        <strain evidence="1 2">RC4-10-4</strain>
    </source>
</reference>
<accession>A0A845A1W7</accession>
<sequence>MGQDIAIFAASLIAVAALVGLAHVMGFSRTVVIAGEADARESLLLIPGGFVPQVMALDAGGRAAIARDAAGRLALVVPHGGRMVARRLDKTAKLTVEGNSLRVIAPAFRAEPITLDLGPAAAHWAQAMPPAS</sequence>
<protein>
    <submittedName>
        <fullName evidence="1">Uncharacterized protein</fullName>
    </submittedName>
</protein>
<dbReference type="RefSeq" id="WP_131451161.1">
    <property type="nucleotide sequence ID" value="NZ_BMJK01000001.1"/>
</dbReference>
<dbReference type="EMBL" id="WTYH01000001">
    <property type="protein sequence ID" value="MXO94531.1"/>
    <property type="molecule type" value="Genomic_DNA"/>
</dbReference>
<organism evidence="1 2">
    <name type="scientific">Aurantiacibacter arachoides</name>
    <dbReference type="NCBI Taxonomy" id="1850444"/>
    <lineage>
        <taxon>Bacteria</taxon>
        <taxon>Pseudomonadati</taxon>
        <taxon>Pseudomonadota</taxon>
        <taxon>Alphaproteobacteria</taxon>
        <taxon>Sphingomonadales</taxon>
        <taxon>Erythrobacteraceae</taxon>
        <taxon>Aurantiacibacter</taxon>
    </lineage>
</organism>
<evidence type="ECO:0000313" key="1">
    <source>
        <dbReference type="EMBL" id="MXO94531.1"/>
    </source>
</evidence>
<comment type="caution">
    <text evidence="1">The sequence shown here is derived from an EMBL/GenBank/DDBJ whole genome shotgun (WGS) entry which is preliminary data.</text>
</comment>
<proteinExistence type="predicted"/>
<gene>
    <name evidence="1" type="ORF">GRI62_13080</name>
</gene>
<keyword evidence="2" id="KW-1185">Reference proteome</keyword>
<name>A0A845A1W7_9SPHN</name>